<evidence type="ECO:0000313" key="2">
    <source>
        <dbReference type="Proteomes" id="UP001610563"/>
    </source>
</evidence>
<dbReference type="Proteomes" id="UP001610563">
    <property type="component" value="Unassembled WGS sequence"/>
</dbReference>
<proteinExistence type="predicted"/>
<accession>A0ABR4G6K1</accession>
<sequence length="157" mass="17006">MPQNKHVSSDIRAPPPDWAGSCALLHANTAPVLPNADRVDHTPIQTRCLSRELLSLLVFLARTLQLPKPRLWSIFEDLAEFWCCQLVMGWGCTVRRLDCICGFPRAWVQSTIQCGAVAVGVGSGDEVVFSGRPGSVRVRGINTLVCPVDSSSSSSSS</sequence>
<evidence type="ECO:0000313" key="1">
    <source>
        <dbReference type="EMBL" id="KAL2794647.1"/>
    </source>
</evidence>
<gene>
    <name evidence="1" type="ORF">BJX66DRAFT_303202</name>
</gene>
<organism evidence="1 2">
    <name type="scientific">Aspergillus keveii</name>
    <dbReference type="NCBI Taxonomy" id="714993"/>
    <lineage>
        <taxon>Eukaryota</taxon>
        <taxon>Fungi</taxon>
        <taxon>Dikarya</taxon>
        <taxon>Ascomycota</taxon>
        <taxon>Pezizomycotina</taxon>
        <taxon>Eurotiomycetes</taxon>
        <taxon>Eurotiomycetidae</taxon>
        <taxon>Eurotiales</taxon>
        <taxon>Aspergillaceae</taxon>
        <taxon>Aspergillus</taxon>
        <taxon>Aspergillus subgen. Nidulantes</taxon>
    </lineage>
</organism>
<protein>
    <submittedName>
        <fullName evidence="1">Uncharacterized protein</fullName>
    </submittedName>
</protein>
<reference evidence="1 2" key="1">
    <citation type="submission" date="2024-07" db="EMBL/GenBank/DDBJ databases">
        <title>Section-level genome sequencing and comparative genomics of Aspergillus sections Usti and Cavernicolus.</title>
        <authorList>
            <consortium name="Lawrence Berkeley National Laboratory"/>
            <person name="Nybo J.L."/>
            <person name="Vesth T.C."/>
            <person name="Theobald S."/>
            <person name="Frisvad J.C."/>
            <person name="Larsen T.O."/>
            <person name="Kjaerboelling I."/>
            <person name="Rothschild-Mancinelli K."/>
            <person name="Lyhne E.K."/>
            <person name="Kogle M.E."/>
            <person name="Barry K."/>
            <person name="Clum A."/>
            <person name="Na H."/>
            <person name="Ledsgaard L."/>
            <person name="Lin J."/>
            <person name="Lipzen A."/>
            <person name="Kuo A."/>
            <person name="Riley R."/>
            <person name="Mondo S."/>
            <person name="Labutti K."/>
            <person name="Haridas S."/>
            <person name="Pangalinan J."/>
            <person name="Salamov A.A."/>
            <person name="Simmons B.A."/>
            <person name="Magnuson J.K."/>
            <person name="Chen J."/>
            <person name="Drula E."/>
            <person name="Henrissat B."/>
            <person name="Wiebenga A."/>
            <person name="Lubbers R.J."/>
            <person name="Gomes A.C."/>
            <person name="Makela M.R."/>
            <person name="Stajich J."/>
            <person name="Grigoriev I.V."/>
            <person name="Mortensen U.H."/>
            <person name="De Vries R.P."/>
            <person name="Baker S.E."/>
            <person name="Andersen M.R."/>
        </authorList>
    </citation>
    <scope>NUCLEOTIDE SEQUENCE [LARGE SCALE GENOMIC DNA]</scope>
    <source>
        <strain evidence="1 2">CBS 209.92</strain>
    </source>
</reference>
<dbReference type="EMBL" id="JBFTWV010000042">
    <property type="protein sequence ID" value="KAL2794647.1"/>
    <property type="molecule type" value="Genomic_DNA"/>
</dbReference>
<comment type="caution">
    <text evidence="1">The sequence shown here is derived from an EMBL/GenBank/DDBJ whole genome shotgun (WGS) entry which is preliminary data.</text>
</comment>
<keyword evidence="2" id="KW-1185">Reference proteome</keyword>
<name>A0ABR4G6K1_9EURO</name>